<reference evidence="8" key="1">
    <citation type="submission" date="2022-07" db="EMBL/GenBank/DDBJ databases">
        <title>Genome Sequence of Leucocoprinus birnbaumii.</title>
        <authorList>
            <person name="Buettner E."/>
        </authorList>
    </citation>
    <scope>NUCLEOTIDE SEQUENCE</scope>
    <source>
        <strain evidence="8">VT141</strain>
    </source>
</reference>
<dbReference type="CDD" id="cd05471">
    <property type="entry name" value="pepsin_like"/>
    <property type="match status" value="1"/>
</dbReference>
<sequence length="513" mass="54513">MEVRESKKRDEEPSAAGGGNNDCSSRPPLFPSYTPFSRLFHCSMVPLSLTPYLLFLTTLASADPIHFDLIRRGQIHNNNDYALVADGIRLKYGYPAAAHDAVERRDEIKRASSANISVINQYQDYNYLTIIGIGTPPQEVTVSLDTGSADLWVADSLCLACDKDTLTYNANDSSSNVGGGDPPIGRKIQLRYGIGDVNGTIVSDTISMGGFTITDQTFVQVDRISEGLTDSPRSGLMGLAFSTIAITHATPFWEALSNGGQLQKKEMSFWLKRLGDDASAPNVASGGVFTLGGTNTKYFSGEIEFIDMPQVSTPTYWFLSMTNVTVQGRSIPISTGSLAAIDTGTTFIGGPTADVQAIWNAVPGAQKLPGGYWAFPCNTNVQVSLSFGGKAWPIDPDDMKLGPVDTAGRLCLGGIFDLSAGTSIKPRPGNPSWIHANLRYSCLQFLPIPLNCASVIPYLQKNVYSVFRADPPSVGFAQLSAAAGGPGTAASSAPSSILTISFSGASSTGITPT</sequence>
<dbReference type="InterPro" id="IPR021109">
    <property type="entry name" value="Peptidase_aspartic_dom_sf"/>
</dbReference>
<dbReference type="Pfam" id="PF00026">
    <property type="entry name" value="Asp"/>
    <property type="match status" value="1"/>
</dbReference>
<keyword evidence="3" id="KW-0064">Aspartyl protease</keyword>
<evidence type="ECO:0000256" key="5">
    <source>
        <dbReference type="PIRSR" id="PIRSR601461-1"/>
    </source>
</evidence>
<evidence type="ECO:0000259" key="7">
    <source>
        <dbReference type="PROSITE" id="PS51767"/>
    </source>
</evidence>
<keyword evidence="4" id="KW-0378">Hydrolase</keyword>
<dbReference type="InterPro" id="IPR001461">
    <property type="entry name" value="Aspartic_peptidase_A1"/>
</dbReference>
<comment type="caution">
    <text evidence="8">The sequence shown here is derived from an EMBL/GenBank/DDBJ whole genome shotgun (WGS) entry which is preliminary data.</text>
</comment>
<dbReference type="InterPro" id="IPR034164">
    <property type="entry name" value="Pepsin-like_dom"/>
</dbReference>
<evidence type="ECO:0000256" key="6">
    <source>
        <dbReference type="SAM" id="MobiDB-lite"/>
    </source>
</evidence>
<dbReference type="PANTHER" id="PTHR47966">
    <property type="entry name" value="BETA-SITE APP-CLEAVING ENZYME, ISOFORM A-RELATED"/>
    <property type="match status" value="1"/>
</dbReference>
<dbReference type="SUPFAM" id="SSF50630">
    <property type="entry name" value="Acid proteases"/>
    <property type="match status" value="1"/>
</dbReference>
<name>A0AAD5VL43_9AGAR</name>
<evidence type="ECO:0000256" key="4">
    <source>
        <dbReference type="ARBA" id="ARBA00022801"/>
    </source>
</evidence>
<dbReference type="EMBL" id="JANIEX010000797">
    <property type="protein sequence ID" value="KAJ3563090.1"/>
    <property type="molecule type" value="Genomic_DNA"/>
</dbReference>
<dbReference type="Proteomes" id="UP001213000">
    <property type="component" value="Unassembled WGS sequence"/>
</dbReference>
<proteinExistence type="inferred from homology"/>
<dbReference type="PROSITE" id="PS51767">
    <property type="entry name" value="PEPTIDASE_A1"/>
    <property type="match status" value="1"/>
</dbReference>
<evidence type="ECO:0000256" key="1">
    <source>
        <dbReference type="ARBA" id="ARBA00007447"/>
    </source>
</evidence>
<dbReference type="AlphaFoldDB" id="A0AAD5VL43"/>
<keyword evidence="9" id="KW-1185">Reference proteome</keyword>
<feature type="active site" evidence="5">
    <location>
        <position position="145"/>
    </location>
</feature>
<protein>
    <recommendedName>
        <fullName evidence="7">Peptidase A1 domain-containing protein</fullName>
    </recommendedName>
</protein>
<organism evidence="8 9">
    <name type="scientific">Leucocoprinus birnbaumii</name>
    <dbReference type="NCBI Taxonomy" id="56174"/>
    <lineage>
        <taxon>Eukaryota</taxon>
        <taxon>Fungi</taxon>
        <taxon>Dikarya</taxon>
        <taxon>Basidiomycota</taxon>
        <taxon>Agaricomycotina</taxon>
        <taxon>Agaricomycetes</taxon>
        <taxon>Agaricomycetidae</taxon>
        <taxon>Agaricales</taxon>
        <taxon>Agaricineae</taxon>
        <taxon>Agaricaceae</taxon>
        <taxon>Leucocoprinus</taxon>
    </lineage>
</organism>
<dbReference type="Gene3D" id="2.40.70.10">
    <property type="entry name" value="Acid Proteases"/>
    <property type="match status" value="2"/>
</dbReference>
<feature type="active site" evidence="5">
    <location>
        <position position="342"/>
    </location>
</feature>
<keyword evidence="2" id="KW-0645">Protease</keyword>
<dbReference type="PRINTS" id="PR00792">
    <property type="entry name" value="PEPSIN"/>
</dbReference>
<dbReference type="InterPro" id="IPR033121">
    <property type="entry name" value="PEPTIDASE_A1"/>
</dbReference>
<comment type="similarity">
    <text evidence="1">Belongs to the peptidase A1 family.</text>
</comment>
<evidence type="ECO:0000256" key="2">
    <source>
        <dbReference type="ARBA" id="ARBA00022670"/>
    </source>
</evidence>
<evidence type="ECO:0000313" key="9">
    <source>
        <dbReference type="Proteomes" id="UP001213000"/>
    </source>
</evidence>
<feature type="region of interest" description="Disordered" evidence="6">
    <location>
        <begin position="1"/>
        <end position="26"/>
    </location>
</feature>
<evidence type="ECO:0000256" key="3">
    <source>
        <dbReference type="ARBA" id="ARBA00022750"/>
    </source>
</evidence>
<dbReference type="PANTHER" id="PTHR47966:SF6">
    <property type="entry name" value="PEPTIDASE A1 DOMAIN-CONTAINING PROTEIN"/>
    <property type="match status" value="1"/>
</dbReference>
<accession>A0AAD5VL43</accession>
<feature type="domain" description="Peptidase A1" evidence="7">
    <location>
        <begin position="127"/>
        <end position="477"/>
    </location>
</feature>
<evidence type="ECO:0000313" key="8">
    <source>
        <dbReference type="EMBL" id="KAJ3563090.1"/>
    </source>
</evidence>
<gene>
    <name evidence="8" type="ORF">NP233_g9166</name>
</gene>
<dbReference type="FunFam" id="2.40.70.10:FF:000115">
    <property type="entry name" value="Lysosomal aspartic protease"/>
    <property type="match status" value="1"/>
</dbReference>
<dbReference type="GO" id="GO:0006508">
    <property type="term" value="P:proteolysis"/>
    <property type="evidence" value="ECO:0007669"/>
    <property type="project" value="UniProtKB-KW"/>
</dbReference>
<dbReference type="GO" id="GO:0004190">
    <property type="term" value="F:aspartic-type endopeptidase activity"/>
    <property type="evidence" value="ECO:0007669"/>
    <property type="project" value="UniProtKB-KW"/>
</dbReference>
<feature type="compositionally biased region" description="Basic and acidic residues" evidence="6">
    <location>
        <begin position="1"/>
        <end position="12"/>
    </location>
</feature>